<sequence>MQDKFTNNAVTAIEAANSAAISLSQNYVGSEHLLIGLLSVDGVAKKVLEENGVSYDRFMELVNKLLTQGNVVVGSTESMTPRAKRIISLAATEAYRLNSGKIGTEHILMALLKEGDSIGVRLLTTMGVNLQKVYLDILTAIGMDISQARSDYSNFKNANNNTGSNAKSNTPILDQYSKDLTEYARSGKLDPVIGRDVEVQRVIQILSRRTKNNPCIIGEPGVGKTAIVEAIAERIVEGSVPDTIRGKRVVTIDLSAMVAGTKYRGEFEERIKRTLDEVIKSGNVLLFIDELHTIIGAGGAEGTLDASNILKPSLARGELQLIGATTREEYRKRIEKDSALERRFQPVVVEEPSEEESVLILKGLREKYEDHHKVRITDEAIEAAVKLSARYINDRFLPDKAVDLMDEAASKARLSVFTTKPESAELERKIIKLEEEKENAIKSETYDKASLIKKEQNKLRMKLSELKLAEEQKKQQKVHVIGEEEIAEVVADWTKIPVNKLKQAETDRLIRLESVLHERVIGQDEAVVAVAKAIRRGRVGFNAEGRPIGSFLFLGPTGVGKTELSKALAEAMFGSEESMIRIDMSEYMEKHSVSKMIGSPPGYIGHDEGGQLSEKVRRNPYSVILLDEIEKAHPDVFNILLQVLDDGRITDSQGRVVNFKNTVIIMTSNVGAQRIITPKKLGFKTDENKETDYKLMKEGVMEEVKKLFKPEFINRIDEIIVFHPLTEKELKKIVKIMLKGLAGRAKEQMGLKLKFTETAVKHLANIEKEANYGARPLARKIKTEVEDLLATEVLLGHIKEGNEVKIGCKDGKIEVNLSKK</sequence>
<keyword evidence="4 6" id="KW-0143">Chaperone</keyword>
<name>A0ABS1J199_9FIRM</name>
<dbReference type="RefSeq" id="WP_208429389.1">
    <property type="nucleotide sequence ID" value="NZ_JAEPRJ010000001.1"/>
</dbReference>
<feature type="coiled-coil region" evidence="7">
    <location>
        <begin position="423"/>
        <end position="472"/>
    </location>
</feature>
<evidence type="ECO:0000256" key="2">
    <source>
        <dbReference type="ARBA" id="ARBA00022741"/>
    </source>
</evidence>
<dbReference type="InterPro" id="IPR018368">
    <property type="entry name" value="ClpA/B_CS1"/>
</dbReference>
<evidence type="ECO:0000313" key="9">
    <source>
        <dbReference type="EMBL" id="MBK5897933.1"/>
    </source>
</evidence>
<dbReference type="InterPro" id="IPR027417">
    <property type="entry name" value="P-loop_NTPase"/>
</dbReference>
<dbReference type="Gene3D" id="1.10.8.60">
    <property type="match status" value="2"/>
</dbReference>
<dbReference type="Pfam" id="PF10431">
    <property type="entry name" value="ClpB_D2-small"/>
    <property type="match status" value="1"/>
</dbReference>
<dbReference type="SMART" id="SM00382">
    <property type="entry name" value="AAA"/>
    <property type="match status" value="2"/>
</dbReference>
<dbReference type="GO" id="GO:0005524">
    <property type="term" value="F:ATP binding"/>
    <property type="evidence" value="ECO:0007669"/>
    <property type="project" value="UniProtKB-KW"/>
</dbReference>
<keyword evidence="7" id="KW-0175">Coiled coil</keyword>
<dbReference type="GO" id="GO:0006508">
    <property type="term" value="P:proteolysis"/>
    <property type="evidence" value="ECO:0007669"/>
    <property type="project" value="UniProtKB-KW"/>
</dbReference>
<dbReference type="InterPro" id="IPR003959">
    <property type="entry name" value="ATPase_AAA_core"/>
</dbReference>
<accession>A0ABS1J199</accession>
<feature type="domain" description="Clp R" evidence="8">
    <location>
        <begin position="2"/>
        <end position="143"/>
    </location>
</feature>
<evidence type="ECO:0000256" key="5">
    <source>
        <dbReference type="PROSITE-ProRule" id="PRU01251"/>
    </source>
</evidence>
<dbReference type="PROSITE" id="PS00871">
    <property type="entry name" value="CLPAB_2"/>
    <property type="match status" value="1"/>
</dbReference>
<keyword evidence="9" id="KW-0645">Protease</keyword>
<dbReference type="InterPro" id="IPR041546">
    <property type="entry name" value="ClpA/ClpB_AAA_lid"/>
</dbReference>
<dbReference type="Gene3D" id="4.10.860.10">
    <property type="entry name" value="UVR domain"/>
    <property type="match status" value="1"/>
</dbReference>
<evidence type="ECO:0000256" key="3">
    <source>
        <dbReference type="ARBA" id="ARBA00022840"/>
    </source>
</evidence>
<protein>
    <submittedName>
        <fullName evidence="9">ATP-dependent Clp protease ATP-binding subunit</fullName>
    </submittedName>
</protein>
<dbReference type="InterPro" id="IPR001270">
    <property type="entry name" value="ClpA/B"/>
</dbReference>
<reference evidence="9 10" key="1">
    <citation type="submission" date="2021-01" db="EMBL/GenBank/DDBJ databases">
        <title>Isolation and description of Catonella massiliensis sp. nov., a novel Catonella species, isolated from a stable periodontitis subject.</title>
        <authorList>
            <person name="Antezack A."/>
            <person name="Boxberger M."/>
            <person name="La Scola B."/>
            <person name="Monnet-Corti V."/>
        </authorList>
    </citation>
    <scope>NUCLEOTIDE SEQUENCE [LARGE SCALE GENOMIC DNA]</scope>
    <source>
        <strain evidence="9 10">Marseille-Q4567</strain>
    </source>
</reference>
<dbReference type="PROSITE" id="PS00870">
    <property type="entry name" value="CLPAB_1"/>
    <property type="match status" value="1"/>
</dbReference>
<dbReference type="PANTHER" id="PTHR11638:SF175">
    <property type="entry name" value="ATP-DEPENDENT CLP PROTEASE, ATP-BINDING SUBUNIT CLPC"/>
    <property type="match status" value="1"/>
</dbReference>
<evidence type="ECO:0000313" key="10">
    <source>
        <dbReference type="Proteomes" id="UP000604730"/>
    </source>
</evidence>
<dbReference type="InterPro" id="IPR036628">
    <property type="entry name" value="Clp_N_dom_sf"/>
</dbReference>
<keyword evidence="1 5" id="KW-0677">Repeat</keyword>
<keyword evidence="9" id="KW-0378">Hydrolase</keyword>
<dbReference type="SUPFAM" id="SSF81923">
    <property type="entry name" value="Double Clp-N motif"/>
    <property type="match status" value="1"/>
</dbReference>
<proteinExistence type="inferred from homology"/>
<dbReference type="InterPro" id="IPR028299">
    <property type="entry name" value="ClpA/B_CS2"/>
</dbReference>
<gene>
    <name evidence="9" type="ORF">JJN12_09115</name>
</gene>
<dbReference type="PROSITE" id="PS51903">
    <property type="entry name" value="CLP_R"/>
    <property type="match status" value="1"/>
</dbReference>
<dbReference type="PRINTS" id="PR00300">
    <property type="entry name" value="CLPPROTEASEA"/>
</dbReference>
<dbReference type="GO" id="GO:0008233">
    <property type="term" value="F:peptidase activity"/>
    <property type="evidence" value="ECO:0007669"/>
    <property type="project" value="UniProtKB-KW"/>
</dbReference>
<dbReference type="InterPro" id="IPR004176">
    <property type="entry name" value="Clp_R_N"/>
</dbReference>
<dbReference type="InterPro" id="IPR019489">
    <property type="entry name" value="Clp_ATPase_C"/>
</dbReference>
<dbReference type="Proteomes" id="UP000604730">
    <property type="component" value="Unassembled WGS sequence"/>
</dbReference>
<keyword evidence="10" id="KW-1185">Reference proteome</keyword>
<dbReference type="SUPFAM" id="SSF52540">
    <property type="entry name" value="P-loop containing nucleoside triphosphate hydrolases"/>
    <property type="match status" value="2"/>
</dbReference>
<dbReference type="InterPro" id="IPR050130">
    <property type="entry name" value="ClpA_ClpB"/>
</dbReference>
<dbReference type="InterPro" id="IPR003593">
    <property type="entry name" value="AAA+_ATPase"/>
</dbReference>
<dbReference type="Gene3D" id="1.10.1780.10">
    <property type="entry name" value="Clp, N-terminal domain"/>
    <property type="match status" value="1"/>
</dbReference>
<dbReference type="SMART" id="SM01086">
    <property type="entry name" value="ClpB_D2-small"/>
    <property type="match status" value="1"/>
</dbReference>
<evidence type="ECO:0000256" key="7">
    <source>
        <dbReference type="SAM" id="Coils"/>
    </source>
</evidence>
<dbReference type="PANTHER" id="PTHR11638">
    <property type="entry name" value="ATP-DEPENDENT CLP PROTEASE"/>
    <property type="match status" value="1"/>
</dbReference>
<dbReference type="Pfam" id="PF17871">
    <property type="entry name" value="AAA_lid_9"/>
    <property type="match status" value="1"/>
</dbReference>
<evidence type="ECO:0000256" key="6">
    <source>
        <dbReference type="RuleBase" id="RU004432"/>
    </source>
</evidence>
<evidence type="ECO:0000259" key="8">
    <source>
        <dbReference type="PROSITE" id="PS51903"/>
    </source>
</evidence>
<organism evidence="9 10">
    <name type="scientific">Catonella massiliensis</name>
    <dbReference type="NCBI Taxonomy" id="2799636"/>
    <lineage>
        <taxon>Bacteria</taxon>
        <taxon>Bacillati</taxon>
        <taxon>Bacillota</taxon>
        <taxon>Clostridia</taxon>
        <taxon>Lachnospirales</taxon>
        <taxon>Lachnospiraceae</taxon>
        <taxon>Catonella</taxon>
    </lineage>
</organism>
<dbReference type="Pfam" id="PF00004">
    <property type="entry name" value="AAA"/>
    <property type="match status" value="1"/>
</dbReference>
<dbReference type="Gene3D" id="3.40.50.300">
    <property type="entry name" value="P-loop containing nucleotide triphosphate hydrolases"/>
    <property type="match status" value="2"/>
</dbReference>
<comment type="similarity">
    <text evidence="6">Belongs to the ClpA/ClpB family.</text>
</comment>
<keyword evidence="2 6" id="KW-0547">Nucleotide-binding</keyword>
<dbReference type="Pfam" id="PF07724">
    <property type="entry name" value="AAA_2"/>
    <property type="match status" value="1"/>
</dbReference>
<dbReference type="CDD" id="cd00009">
    <property type="entry name" value="AAA"/>
    <property type="match status" value="1"/>
</dbReference>
<comment type="caution">
    <text evidence="9">The sequence shown here is derived from an EMBL/GenBank/DDBJ whole genome shotgun (WGS) entry which is preliminary data.</text>
</comment>
<keyword evidence="3 6" id="KW-0067">ATP-binding</keyword>
<evidence type="ECO:0000256" key="1">
    <source>
        <dbReference type="ARBA" id="ARBA00022737"/>
    </source>
</evidence>
<evidence type="ECO:0000256" key="4">
    <source>
        <dbReference type="ARBA" id="ARBA00023186"/>
    </source>
</evidence>
<dbReference type="CDD" id="cd19499">
    <property type="entry name" value="RecA-like_ClpB_Hsp104-like"/>
    <property type="match status" value="1"/>
</dbReference>
<dbReference type="Pfam" id="PF02861">
    <property type="entry name" value="Clp_N"/>
    <property type="match status" value="1"/>
</dbReference>
<dbReference type="EMBL" id="JAEPRJ010000001">
    <property type="protein sequence ID" value="MBK5897933.1"/>
    <property type="molecule type" value="Genomic_DNA"/>
</dbReference>